<evidence type="ECO:0000256" key="2">
    <source>
        <dbReference type="ARBA" id="ARBA00012980"/>
    </source>
</evidence>
<evidence type="ECO:0000256" key="7">
    <source>
        <dbReference type="ARBA" id="ARBA00022777"/>
    </source>
</evidence>
<evidence type="ECO:0000256" key="5">
    <source>
        <dbReference type="ARBA" id="ARBA00022727"/>
    </source>
</evidence>
<dbReference type="HAMAP" id="MF_00165">
    <property type="entry name" value="Thymidylate_kinase"/>
    <property type="match status" value="1"/>
</dbReference>
<keyword evidence="5 11" id="KW-0545">Nucleotide biosynthesis</keyword>
<dbReference type="InterPro" id="IPR039430">
    <property type="entry name" value="Thymidylate_kin-like_dom"/>
</dbReference>
<dbReference type="EC" id="2.7.4.9" evidence="2 11"/>
<evidence type="ECO:0000256" key="11">
    <source>
        <dbReference type="HAMAP-Rule" id="MF_00165"/>
    </source>
</evidence>
<dbReference type="RefSeq" id="WP_341369482.1">
    <property type="nucleotide sequence ID" value="NZ_JBBPCO010000001.1"/>
</dbReference>
<dbReference type="Pfam" id="PF02223">
    <property type="entry name" value="Thymidylate_kin"/>
    <property type="match status" value="1"/>
</dbReference>
<dbReference type="Gene3D" id="3.40.50.300">
    <property type="entry name" value="P-loop containing nucleotide triphosphate hydrolases"/>
    <property type="match status" value="1"/>
</dbReference>
<evidence type="ECO:0000256" key="10">
    <source>
        <dbReference type="ARBA" id="ARBA00048743"/>
    </source>
</evidence>
<dbReference type="SUPFAM" id="SSF52540">
    <property type="entry name" value="P-loop containing nucleoside triphosphate hydrolases"/>
    <property type="match status" value="1"/>
</dbReference>
<dbReference type="PANTHER" id="PTHR10344">
    <property type="entry name" value="THYMIDYLATE KINASE"/>
    <property type="match status" value="1"/>
</dbReference>
<dbReference type="CDD" id="cd01672">
    <property type="entry name" value="TMPK"/>
    <property type="match status" value="1"/>
</dbReference>
<organism evidence="13 14">
    <name type="scientific">Thermithiobacillus plumbiphilus</name>
    <dbReference type="NCBI Taxonomy" id="1729899"/>
    <lineage>
        <taxon>Bacteria</taxon>
        <taxon>Pseudomonadati</taxon>
        <taxon>Pseudomonadota</taxon>
        <taxon>Acidithiobacillia</taxon>
        <taxon>Acidithiobacillales</taxon>
        <taxon>Thermithiobacillaceae</taxon>
        <taxon>Thermithiobacillus</taxon>
    </lineage>
</organism>
<comment type="catalytic activity">
    <reaction evidence="10 11">
        <text>dTMP + ATP = dTDP + ADP</text>
        <dbReference type="Rhea" id="RHEA:13517"/>
        <dbReference type="ChEBI" id="CHEBI:30616"/>
        <dbReference type="ChEBI" id="CHEBI:58369"/>
        <dbReference type="ChEBI" id="CHEBI:63528"/>
        <dbReference type="ChEBI" id="CHEBI:456216"/>
        <dbReference type="EC" id="2.7.4.9"/>
    </reaction>
</comment>
<comment type="similarity">
    <text evidence="1 11">Belongs to the thymidylate kinase family.</text>
</comment>
<sequence>MNATTGLFLSFEGIEGAGKSTQMARLGEWLRRSGQDPLLTREPGGTAFGERIRDIFLDPVLAPLDASEELLLVYAARVRHLRQVIEPALQAGRIVLCDRYEDSTYAYQGGGRQVPLSRLDALSIWAGPLRQPDLTFWFDVDPAQGLARAGRRGPRDRLEQEALTFFERARQAFAQRWEAEPERIVRIDATLDEEGVWLELLRHVEARVNP</sequence>
<accession>A0ABU9D4D6</accession>
<dbReference type="PROSITE" id="PS01331">
    <property type="entry name" value="THYMIDYLATE_KINASE"/>
    <property type="match status" value="1"/>
</dbReference>
<comment type="caution">
    <text evidence="13">The sequence shown here is derived from an EMBL/GenBank/DDBJ whole genome shotgun (WGS) entry which is preliminary data.</text>
</comment>
<dbReference type="InterPro" id="IPR027417">
    <property type="entry name" value="P-loop_NTPase"/>
</dbReference>
<dbReference type="PANTHER" id="PTHR10344:SF4">
    <property type="entry name" value="UMP-CMP KINASE 2, MITOCHONDRIAL"/>
    <property type="match status" value="1"/>
</dbReference>
<dbReference type="Proteomes" id="UP001446205">
    <property type="component" value="Unassembled WGS sequence"/>
</dbReference>
<dbReference type="InterPro" id="IPR018095">
    <property type="entry name" value="Thymidylate_kin_CS"/>
</dbReference>
<evidence type="ECO:0000256" key="6">
    <source>
        <dbReference type="ARBA" id="ARBA00022741"/>
    </source>
</evidence>
<evidence type="ECO:0000313" key="14">
    <source>
        <dbReference type="Proteomes" id="UP001446205"/>
    </source>
</evidence>
<dbReference type="GO" id="GO:0004798">
    <property type="term" value="F:dTMP kinase activity"/>
    <property type="evidence" value="ECO:0007669"/>
    <property type="project" value="UniProtKB-EC"/>
</dbReference>
<reference evidence="13 14" key="1">
    <citation type="submission" date="2024-04" db="EMBL/GenBank/DDBJ databases">
        <authorList>
            <person name="Abashina T."/>
            <person name="Shaikin A."/>
        </authorList>
    </citation>
    <scope>NUCLEOTIDE SEQUENCE [LARGE SCALE GENOMIC DNA]</scope>
    <source>
        <strain evidence="13 14">AAFK</strain>
    </source>
</reference>
<evidence type="ECO:0000256" key="8">
    <source>
        <dbReference type="ARBA" id="ARBA00022840"/>
    </source>
</evidence>
<keyword evidence="7 11" id="KW-0418">Kinase</keyword>
<gene>
    <name evidence="11 13" type="primary">tmk</name>
    <name evidence="13" type="ORF">WOB96_01450</name>
</gene>
<evidence type="ECO:0000256" key="4">
    <source>
        <dbReference type="ARBA" id="ARBA00022679"/>
    </source>
</evidence>
<dbReference type="EMBL" id="JBBPCO010000001">
    <property type="protein sequence ID" value="MEK8088419.1"/>
    <property type="molecule type" value="Genomic_DNA"/>
</dbReference>
<keyword evidence="14" id="KW-1185">Reference proteome</keyword>
<evidence type="ECO:0000259" key="12">
    <source>
        <dbReference type="Pfam" id="PF02223"/>
    </source>
</evidence>
<evidence type="ECO:0000313" key="13">
    <source>
        <dbReference type="EMBL" id="MEK8088419.1"/>
    </source>
</evidence>
<name>A0ABU9D4D6_9PROT</name>
<feature type="domain" description="Thymidylate kinase-like" evidence="12">
    <location>
        <begin position="11"/>
        <end position="194"/>
    </location>
</feature>
<keyword evidence="8 11" id="KW-0067">ATP-binding</keyword>
<comment type="function">
    <text evidence="11">Phosphorylation of dTMP to form dTDP in both de novo and salvage pathways of dTTP synthesis.</text>
</comment>
<keyword evidence="4 11" id="KW-0808">Transferase</keyword>
<evidence type="ECO:0000256" key="9">
    <source>
        <dbReference type="ARBA" id="ARBA00029962"/>
    </source>
</evidence>
<keyword evidence="6 11" id="KW-0547">Nucleotide-binding</keyword>
<dbReference type="NCBIfam" id="TIGR00041">
    <property type="entry name" value="DTMP_kinase"/>
    <property type="match status" value="1"/>
</dbReference>
<proteinExistence type="inferred from homology"/>
<feature type="binding site" evidence="11">
    <location>
        <begin position="13"/>
        <end position="20"/>
    </location>
    <ligand>
        <name>ATP</name>
        <dbReference type="ChEBI" id="CHEBI:30616"/>
    </ligand>
</feature>
<dbReference type="InterPro" id="IPR018094">
    <property type="entry name" value="Thymidylate_kinase"/>
</dbReference>
<evidence type="ECO:0000256" key="3">
    <source>
        <dbReference type="ARBA" id="ARBA00017144"/>
    </source>
</evidence>
<evidence type="ECO:0000256" key="1">
    <source>
        <dbReference type="ARBA" id="ARBA00009776"/>
    </source>
</evidence>
<protein>
    <recommendedName>
        <fullName evidence="3 11">Thymidylate kinase</fullName>
        <ecNumber evidence="2 11">2.7.4.9</ecNumber>
    </recommendedName>
    <alternativeName>
        <fullName evidence="9 11">dTMP kinase</fullName>
    </alternativeName>
</protein>